<dbReference type="GO" id="GO:0005886">
    <property type="term" value="C:plasma membrane"/>
    <property type="evidence" value="ECO:0007669"/>
    <property type="project" value="InterPro"/>
</dbReference>
<evidence type="ECO:0000313" key="13">
    <source>
        <dbReference type="Proteomes" id="UP000015241"/>
    </source>
</evidence>
<dbReference type="AlphaFoldDB" id="S8FPZ8"/>
<keyword evidence="9 10" id="KW-0472">Membrane</keyword>
<dbReference type="InterPro" id="IPR004773">
    <property type="entry name" value="K/Na_transp_Trk1/HKT1"/>
</dbReference>
<organism evidence="12 13">
    <name type="scientific">Fomitopsis schrenkii</name>
    <name type="common">Brown rot fungus</name>
    <dbReference type="NCBI Taxonomy" id="2126942"/>
    <lineage>
        <taxon>Eukaryota</taxon>
        <taxon>Fungi</taxon>
        <taxon>Dikarya</taxon>
        <taxon>Basidiomycota</taxon>
        <taxon>Agaricomycotina</taxon>
        <taxon>Agaricomycetes</taxon>
        <taxon>Polyporales</taxon>
        <taxon>Fomitopsis</taxon>
    </lineage>
</organism>
<keyword evidence="13" id="KW-1185">Reference proteome</keyword>
<evidence type="ECO:0000256" key="4">
    <source>
        <dbReference type="ARBA" id="ARBA00022538"/>
    </source>
</evidence>
<dbReference type="PIRSF" id="PIRSF002450">
    <property type="entry name" value="K+_transpter_TRK"/>
    <property type="match status" value="1"/>
</dbReference>
<evidence type="ECO:0000256" key="8">
    <source>
        <dbReference type="ARBA" id="ARBA00023065"/>
    </source>
</evidence>
<dbReference type="InterPro" id="IPR051143">
    <property type="entry name" value="TrkH_K-transport"/>
</dbReference>
<dbReference type="NCBIfam" id="TIGR00934">
    <property type="entry name" value="2a38euk"/>
    <property type="match status" value="1"/>
</dbReference>
<dbReference type="GO" id="GO:0030007">
    <property type="term" value="P:intracellular potassium ion homeostasis"/>
    <property type="evidence" value="ECO:0007669"/>
    <property type="project" value="UniProtKB-UniRule"/>
</dbReference>
<feature type="compositionally biased region" description="Polar residues" evidence="11">
    <location>
        <begin position="839"/>
        <end position="848"/>
    </location>
</feature>
<feature type="transmembrane region" description="Helical" evidence="10">
    <location>
        <begin position="459"/>
        <end position="483"/>
    </location>
</feature>
<dbReference type="GO" id="GO:0140107">
    <property type="term" value="F:high-affinity potassium ion transmembrane transporter activity"/>
    <property type="evidence" value="ECO:0007669"/>
    <property type="project" value="TreeGrafter"/>
</dbReference>
<keyword evidence="5 10" id="KW-0812">Transmembrane</keyword>
<keyword evidence="4 10" id="KW-0633">Potassium transport</keyword>
<evidence type="ECO:0000256" key="7">
    <source>
        <dbReference type="ARBA" id="ARBA00022989"/>
    </source>
</evidence>
<proteinExistence type="inferred from homology"/>
<feature type="region of interest" description="Disordered" evidence="11">
    <location>
        <begin position="162"/>
        <end position="228"/>
    </location>
</feature>
<feature type="compositionally biased region" description="Basic and acidic residues" evidence="11">
    <location>
        <begin position="853"/>
        <end position="862"/>
    </location>
</feature>
<dbReference type="STRING" id="743788.S8FPZ8"/>
<feature type="transmembrane region" description="Helical" evidence="10">
    <location>
        <begin position="59"/>
        <end position="78"/>
    </location>
</feature>
<keyword evidence="6 10" id="KW-0630">Potassium</keyword>
<reference evidence="12 13" key="1">
    <citation type="journal article" date="2012" name="Science">
        <title>The Paleozoic origin of enzymatic lignin decomposition reconstructed from 31 fungal genomes.</title>
        <authorList>
            <person name="Floudas D."/>
            <person name="Binder M."/>
            <person name="Riley R."/>
            <person name="Barry K."/>
            <person name="Blanchette R.A."/>
            <person name="Henrissat B."/>
            <person name="Martinez A.T."/>
            <person name="Otillar R."/>
            <person name="Spatafora J.W."/>
            <person name="Yadav J.S."/>
            <person name="Aerts A."/>
            <person name="Benoit I."/>
            <person name="Boyd A."/>
            <person name="Carlson A."/>
            <person name="Copeland A."/>
            <person name="Coutinho P.M."/>
            <person name="de Vries R.P."/>
            <person name="Ferreira P."/>
            <person name="Findley K."/>
            <person name="Foster B."/>
            <person name="Gaskell J."/>
            <person name="Glotzer D."/>
            <person name="Gorecki P."/>
            <person name="Heitman J."/>
            <person name="Hesse C."/>
            <person name="Hori C."/>
            <person name="Igarashi K."/>
            <person name="Jurgens J.A."/>
            <person name="Kallen N."/>
            <person name="Kersten P."/>
            <person name="Kohler A."/>
            <person name="Kuees U."/>
            <person name="Kumar T.K.A."/>
            <person name="Kuo A."/>
            <person name="LaButti K."/>
            <person name="Larrondo L.F."/>
            <person name="Lindquist E."/>
            <person name="Ling A."/>
            <person name="Lombard V."/>
            <person name="Lucas S."/>
            <person name="Lundell T."/>
            <person name="Martin R."/>
            <person name="McLaughlin D.J."/>
            <person name="Morgenstern I."/>
            <person name="Morin E."/>
            <person name="Murat C."/>
            <person name="Nagy L.G."/>
            <person name="Nolan M."/>
            <person name="Ohm R.A."/>
            <person name="Patyshakuliyeva A."/>
            <person name="Rokas A."/>
            <person name="Ruiz-Duenas F.J."/>
            <person name="Sabat G."/>
            <person name="Salamov A."/>
            <person name="Samejima M."/>
            <person name="Schmutz J."/>
            <person name="Slot J.C."/>
            <person name="St John F."/>
            <person name="Stenlid J."/>
            <person name="Sun H."/>
            <person name="Sun S."/>
            <person name="Syed K."/>
            <person name="Tsang A."/>
            <person name="Wiebenga A."/>
            <person name="Young D."/>
            <person name="Pisabarro A."/>
            <person name="Eastwood D.C."/>
            <person name="Martin F."/>
            <person name="Cullen D."/>
            <person name="Grigoriev I.V."/>
            <person name="Hibbett D.S."/>
        </authorList>
    </citation>
    <scope>NUCLEOTIDE SEQUENCE</scope>
    <source>
        <strain evidence="13">FP-58527</strain>
    </source>
</reference>
<dbReference type="HOGENOM" id="CLU_005947_3_0_1"/>
<name>S8FPZ8_FOMSC</name>
<feature type="transmembrane region" description="Helical" evidence="10">
    <location>
        <begin position="90"/>
        <end position="111"/>
    </location>
</feature>
<evidence type="ECO:0000256" key="10">
    <source>
        <dbReference type="PIRNR" id="PIRNR002450"/>
    </source>
</evidence>
<evidence type="ECO:0000313" key="12">
    <source>
        <dbReference type="EMBL" id="EPT00375.1"/>
    </source>
</evidence>
<keyword evidence="7 10" id="KW-1133">Transmembrane helix</keyword>
<dbReference type="GO" id="GO:1990573">
    <property type="term" value="P:potassium ion import across plasma membrane"/>
    <property type="evidence" value="ECO:0007669"/>
    <property type="project" value="TreeGrafter"/>
</dbReference>
<evidence type="ECO:0000256" key="6">
    <source>
        <dbReference type="ARBA" id="ARBA00022958"/>
    </source>
</evidence>
<comment type="subcellular location">
    <subcellularLocation>
        <location evidence="1">Membrane</location>
        <topology evidence="1">Multi-pass membrane protein</topology>
    </subcellularLocation>
</comment>
<feature type="compositionally biased region" description="Basic and acidic residues" evidence="11">
    <location>
        <begin position="174"/>
        <end position="190"/>
    </location>
</feature>
<dbReference type="PANTHER" id="PTHR31064">
    <property type="entry name" value="POTASSIUM TRANSPORT PROTEIN DDB_G0292412-RELATED"/>
    <property type="match status" value="1"/>
</dbReference>
<dbReference type="eggNOG" id="KOG1341">
    <property type="taxonomic scope" value="Eukaryota"/>
</dbReference>
<evidence type="ECO:0000256" key="3">
    <source>
        <dbReference type="ARBA" id="ARBA00022448"/>
    </source>
</evidence>
<dbReference type="PANTHER" id="PTHR31064:SF30">
    <property type="entry name" value="HIGH-AFFINITY POTASSIUM TRANSPORT PROTEIN-RELATED"/>
    <property type="match status" value="1"/>
</dbReference>
<feature type="transmembrane region" description="Helical" evidence="10">
    <location>
        <begin position="536"/>
        <end position="555"/>
    </location>
</feature>
<dbReference type="FunCoup" id="S8FPZ8">
    <property type="interactions" value="64"/>
</dbReference>
<sequence length="906" mass="102732">MPSISSRPLRTSGFNRLKDAWSFAVAHLNFFRIHILVFTFTPLVFSGILYACNGRYHIAYIDCLFLCVTSMTVCGLATVNLSSLTPFQQFLLFAQMCLGSPVTVSWVMVYIRRRYFAKKFQHILEAEMSRKASEKAHRRIVVRVVPLWRRMLDFFLPDTTAEKDVDQSSDDSSEEHRSSRLRVDMIRRTDNAPQLVNPSGWISAGRTELSASNPGTQQRGQQKNADEYELQSPQRYLAFADIDNPSLVDNAMRTVDKRFDRSEPLSPVGEAPDSAGLSDAQSFQTAQSNDMRSETFSRTQTIEFANSPRPAREARSDRGFSQPRETSYSNWDDYGSSRDRRSMRGPTLSYPQSYPQSTTTHHSKRTHTLHSGFGGFPMPHEIFTSLMHRFFPKLERKLTRTMTIPRTRTFVSQQSGAPSGRPVTYISFDAVVGRNSEFKALTTEQLEELGGVEYRALGALLWIVGGYHILIQVLSWVVIAPYMSMSRWRDDFGTPPLYKDVSPVWYVFSAFQVVSAYTNTGMSLQDQSMVPFQRAYLMIFIIIFLILAGNTAFYSSTSRRWVLSLVVPQESRIKETLHFLLDHPRRCFVYLFPSHQTWLLFIILLGLNLTDWFCFLVLDLGNPEIMSIPVGVRVVIGTLQACAVRAAGFATVNLANLAPAVKVLYVIMMYISVYPIAMSVRSTNVYEERSLGVFEDDEESVDEEFNSTGNRVTVWSHYLAMHMRRQLSFDMWWLGVALVLVCIIEKDGLEDASNATWFNIFRTLFEIVSAYGTVGLSLGVPYDNFSFSGALRPLSKLIICAVMLRGRHRGLPVAIDRAVMLPAEFSQASQNRLDDIASNNVRRSSMSMQLDGMNRDADERSQFRKPRVRSPSTILTNGPESPQSPPNPASPQSLTQQQQNDHVETQ</sequence>
<protein>
    <recommendedName>
        <fullName evidence="10">Potassium transport protein</fullName>
    </recommendedName>
</protein>
<dbReference type="InterPro" id="IPR015958">
    <property type="entry name" value="Trk1_fungi"/>
</dbReference>
<dbReference type="OrthoDB" id="9999863at2759"/>
<feature type="compositionally biased region" description="Polar residues" evidence="11">
    <location>
        <begin position="209"/>
        <end position="223"/>
    </location>
</feature>
<feature type="region of interest" description="Disordered" evidence="11">
    <location>
        <begin position="258"/>
        <end position="367"/>
    </location>
</feature>
<keyword evidence="8 10" id="KW-0406">Ion transport</keyword>
<feature type="transmembrane region" description="Helical" evidence="10">
    <location>
        <begin position="663"/>
        <end position="680"/>
    </location>
</feature>
<keyword evidence="3 10" id="KW-0813">Transport</keyword>
<feature type="transmembrane region" description="Helical" evidence="10">
    <location>
        <begin position="630"/>
        <end position="651"/>
    </location>
</feature>
<evidence type="ECO:0000256" key="11">
    <source>
        <dbReference type="SAM" id="MobiDB-lite"/>
    </source>
</evidence>
<dbReference type="EMBL" id="KE504149">
    <property type="protein sequence ID" value="EPT00375.1"/>
    <property type="molecule type" value="Genomic_DNA"/>
</dbReference>
<dbReference type="Proteomes" id="UP000015241">
    <property type="component" value="Unassembled WGS sequence"/>
</dbReference>
<evidence type="ECO:0000256" key="9">
    <source>
        <dbReference type="ARBA" id="ARBA00023136"/>
    </source>
</evidence>
<feature type="region of interest" description="Disordered" evidence="11">
    <location>
        <begin position="839"/>
        <end position="906"/>
    </location>
</feature>
<gene>
    <name evidence="12" type="ORF">FOMPIDRAFT_1122532</name>
</gene>
<accession>S8FPZ8</accession>
<evidence type="ECO:0000256" key="1">
    <source>
        <dbReference type="ARBA" id="ARBA00004141"/>
    </source>
</evidence>
<evidence type="ECO:0000256" key="2">
    <source>
        <dbReference type="ARBA" id="ARBA00009137"/>
    </source>
</evidence>
<dbReference type="InterPro" id="IPR003445">
    <property type="entry name" value="Cat_transpt"/>
</dbReference>
<dbReference type="Pfam" id="PF02386">
    <property type="entry name" value="TrkH"/>
    <property type="match status" value="1"/>
</dbReference>
<comment type="similarity">
    <text evidence="2 10">Belongs to the TrkH potassium transport family.</text>
</comment>
<evidence type="ECO:0000256" key="5">
    <source>
        <dbReference type="ARBA" id="ARBA00022692"/>
    </source>
</evidence>
<feature type="transmembrane region" description="Helical" evidence="10">
    <location>
        <begin position="31"/>
        <end position="52"/>
    </location>
</feature>
<dbReference type="InParanoid" id="S8FPZ8"/>
<feature type="compositionally biased region" description="Polar residues" evidence="11">
    <location>
        <begin position="279"/>
        <end position="304"/>
    </location>
</feature>
<feature type="transmembrane region" description="Helical" evidence="10">
    <location>
        <begin position="598"/>
        <end position="618"/>
    </location>
</feature>